<dbReference type="EMBL" id="CASHSV030000513">
    <property type="protein sequence ID" value="CAJ2668655.1"/>
    <property type="molecule type" value="Genomic_DNA"/>
</dbReference>
<protein>
    <submittedName>
        <fullName evidence="1">Uncharacterized protein</fullName>
    </submittedName>
</protein>
<sequence>MGRSQRNQNQGKGPPMLMSRMIGREEKNLRGRTTEDTIRKKEHSKDKGEHKSRRREASDHDRHKRRRSSSVSSRGRTSKDHSHANELSGEGSDGSKRMLRSRKRDLSPSPVRSKRRVAVVLERLILVQYR</sequence>
<accession>A0ACB0LGV5</accession>
<proteinExistence type="predicted"/>
<keyword evidence="2" id="KW-1185">Reference proteome</keyword>
<name>A0ACB0LGV5_TRIPR</name>
<organism evidence="1 2">
    <name type="scientific">Trifolium pratense</name>
    <name type="common">Red clover</name>
    <dbReference type="NCBI Taxonomy" id="57577"/>
    <lineage>
        <taxon>Eukaryota</taxon>
        <taxon>Viridiplantae</taxon>
        <taxon>Streptophyta</taxon>
        <taxon>Embryophyta</taxon>
        <taxon>Tracheophyta</taxon>
        <taxon>Spermatophyta</taxon>
        <taxon>Magnoliopsida</taxon>
        <taxon>eudicotyledons</taxon>
        <taxon>Gunneridae</taxon>
        <taxon>Pentapetalae</taxon>
        <taxon>rosids</taxon>
        <taxon>fabids</taxon>
        <taxon>Fabales</taxon>
        <taxon>Fabaceae</taxon>
        <taxon>Papilionoideae</taxon>
        <taxon>50 kb inversion clade</taxon>
        <taxon>NPAAA clade</taxon>
        <taxon>Hologalegina</taxon>
        <taxon>IRL clade</taxon>
        <taxon>Trifolieae</taxon>
        <taxon>Trifolium</taxon>
    </lineage>
</organism>
<evidence type="ECO:0000313" key="2">
    <source>
        <dbReference type="Proteomes" id="UP001177021"/>
    </source>
</evidence>
<evidence type="ECO:0000313" key="1">
    <source>
        <dbReference type="EMBL" id="CAJ2668655.1"/>
    </source>
</evidence>
<comment type="caution">
    <text evidence="1">The sequence shown here is derived from an EMBL/GenBank/DDBJ whole genome shotgun (WGS) entry which is preliminary data.</text>
</comment>
<gene>
    <name evidence="1" type="ORF">MILVUS5_LOCUS33016</name>
</gene>
<reference evidence="1" key="1">
    <citation type="submission" date="2023-10" db="EMBL/GenBank/DDBJ databases">
        <authorList>
            <person name="Rodriguez Cubillos JULIANA M."/>
            <person name="De Vega J."/>
        </authorList>
    </citation>
    <scope>NUCLEOTIDE SEQUENCE</scope>
</reference>
<dbReference type="Proteomes" id="UP001177021">
    <property type="component" value="Unassembled WGS sequence"/>
</dbReference>